<dbReference type="SUPFAM" id="SSF51735">
    <property type="entry name" value="NAD(P)-binding Rossmann-fold domains"/>
    <property type="match status" value="1"/>
</dbReference>
<evidence type="ECO:0000256" key="1">
    <source>
        <dbReference type="ARBA" id="ARBA00006484"/>
    </source>
</evidence>
<dbReference type="PANTHER" id="PTHR24320:SF272">
    <property type="entry name" value="NAD(P)-BINDING ROSSMANN-FOLD SUPERFAMILY PROTEIN"/>
    <property type="match status" value="1"/>
</dbReference>
<sequence>MPIISWQVIACLNSMTKDGFETSFPSLPPSEDSADNFFHATINSRVTKYDPMKEYGQSKLANIHFANELDMRYGSQGLHALNINPRLISAALDYRANITDALKDYGMLSTLNSLEQNAAIVVWVAVVKEIEGKGGLFLEDRGKAGEALEAGVPMSGYSLASLH</sequence>
<evidence type="ECO:0000313" key="3">
    <source>
        <dbReference type="EMBL" id="KAH7141934.1"/>
    </source>
</evidence>
<dbReference type="InterPro" id="IPR036291">
    <property type="entry name" value="NAD(P)-bd_dom_sf"/>
</dbReference>
<accession>A0A9P9EQH0</accession>
<evidence type="ECO:0000313" key="4">
    <source>
        <dbReference type="Proteomes" id="UP000738349"/>
    </source>
</evidence>
<proteinExistence type="inferred from homology"/>
<comment type="similarity">
    <text evidence="1">Belongs to the short-chain dehydrogenases/reductases (SDR) family.</text>
</comment>
<dbReference type="PANTHER" id="PTHR24320">
    <property type="entry name" value="RETINOL DEHYDROGENASE"/>
    <property type="match status" value="1"/>
</dbReference>
<keyword evidence="4" id="KW-1185">Reference proteome</keyword>
<dbReference type="EMBL" id="JAGMUV010000010">
    <property type="protein sequence ID" value="KAH7141934.1"/>
    <property type="molecule type" value="Genomic_DNA"/>
</dbReference>
<evidence type="ECO:0000256" key="2">
    <source>
        <dbReference type="ARBA" id="ARBA00023002"/>
    </source>
</evidence>
<organism evidence="3 4">
    <name type="scientific">Dactylonectria macrodidyma</name>
    <dbReference type="NCBI Taxonomy" id="307937"/>
    <lineage>
        <taxon>Eukaryota</taxon>
        <taxon>Fungi</taxon>
        <taxon>Dikarya</taxon>
        <taxon>Ascomycota</taxon>
        <taxon>Pezizomycotina</taxon>
        <taxon>Sordariomycetes</taxon>
        <taxon>Hypocreomycetidae</taxon>
        <taxon>Hypocreales</taxon>
        <taxon>Nectriaceae</taxon>
        <taxon>Dactylonectria</taxon>
    </lineage>
</organism>
<dbReference type="GO" id="GO:0016491">
    <property type="term" value="F:oxidoreductase activity"/>
    <property type="evidence" value="ECO:0007669"/>
    <property type="project" value="UniProtKB-KW"/>
</dbReference>
<dbReference type="Proteomes" id="UP000738349">
    <property type="component" value="Unassembled WGS sequence"/>
</dbReference>
<gene>
    <name evidence="3" type="ORF">EDB81DRAFT_760781</name>
</gene>
<dbReference type="AlphaFoldDB" id="A0A9P9EQH0"/>
<reference evidence="3" key="1">
    <citation type="journal article" date="2021" name="Nat. Commun.">
        <title>Genetic determinants of endophytism in the Arabidopsis root mycobiome.</title>
        <authorList>
            <person name="Mesny F."/>
            <person name="Miyauchi S."/>
            <person name="Thiergart T."/>
            <person name="Pickel B."/>
            <person name="Atanasova L."/>
            <person name="Karlsson M."/>
            <person name="Huettel B."/>
            <person name="Barry K.W."/>
            <person name="Haridas S."/>
            <person name="Chen C."/>
            <person name="Bauer D."/>
            <person name="Andreopoulos W."/>
            <person name="Pangilinan J."/>
            <person name="LaButti K."/>
            <person name="Riley R."/>
            <person name="Lipzen A."/>
            <person name="Clum A."/>
            <person name="Drula E."/>
            <person name="Henrissat B."/>
            <person name="Kohler A."/>
            <person name="Grigoriev I.V."/>
            <person name="Martin F.M."/>
            <person name="Hacquard S."/>
        </authorList>
    </citation>
    <scope>NUCLEOTIDE SEQUENCE</scope>
    <source>
        <strain evidence="3">MPI-CAGE-AT-0147</strain>
    </source>
</reference>
<protein>
    <submittedName>
        <fullName evidence="3">Uncharacterized protein</fullName>
    </submittedName>
</protein>
<dbReference type="Gene3D" id="3.40.50.720">
    <property type="entry name" value="NAD(P)-binding Rossmann-like Domain"/>
    <property type="match status" value="1"/>
</dbReference>
<name>A0A9P9EQH0_9HYPO</name>
<comment type="caution">
    <text evidence="3">The sequence shown here is derived from an EMBL/GenBank/DDBJ whole genome shotgun (WGS) entry which is preliminary data.</text>
</comment>
<dbReference type="OrthoDB" id="191139at2759"/>
<keyword evidence="2" id="KW-0560">Oxidoreductase</keyword>